<sequence length="182" mass="19456">MANRILTVISCLLALECSATGSVYTVGDSSGWDISTDLDSWPRNKSFAVGDTLLFQYSQYYSVSEVTGGNYDACNATAAESHTDGNTSVQLTRPGRHYFITGNELYCLASMKLNVDVAGNQTTSTPPPVPPANTAVFLPPANTAVVLPPPRSSSSSTTTTAATTLLIIYDFHILGWRRSFSS</sequence>
<accession>S8C184</accession>
<dbReference type="FunFam" id="2.60.40.420:FF:000003">
    <property type="entry name" value="Blue copper"/>
    <property type="match status" value="1"/>
</dbReference>
<dbReference type="GO" id="GO:0005886">
    <property type="term" value="C:plasma membrane"/>
    <property type="evidence" value="ECO:0007669"/>
    <property type="project" value="TreeGrafter"/>
</dbReference>
<dbReference type="SUPFAM" id="SSF49503">
    <property type="entry name" value="Cupredoxins"/>
    <property type="match status" value="1"/>
</dbReference>
<dbReference type="Gene3D" id="2.60.40.420">
    <property type="entry name" value="Cupredoxins - blue copper proteins"/>
    <property type="match status" value="1"/>
</dbReference>
<protein>
    <recommendedName>
        <fullName evidence="4">Phytocyanin domain-containing protein</fullName>
    </recommendedName>
</protein>
<feature type="chain" id="PRO_5004549288" description="Phytocyanin domain-containing protein" evidence="3">
    <location>
        <begin position="22"/>
        <end position="182"/>
    </location>
</feature>
<dbReference type="InterPro" id="IPR008972">
    <property type="entry name" value="Cupredoxin"/>
</dbReference>
<dbReference type="GO" id="GO:0046872">
    <property type="term" value="F:metal ion binding"/>
    <property type="evidence" value="ECO:0007669"/>
    <property type="project" value="UniProtKB-KW"/>
</dbReference>
<reference evidence="5 6" key="1">
    <citation type="journal article" date="2013" name="BMC Genomics">
        <title>The miniature genome of a carnivorous plant Genlisea aurea contains a low number of genes and short non-coding sequences.</title>
        <authorList>
            <person name="Leushkin E.V."/>
            <person name="Sutormin R.A."/>
            <person name="Nabieva E.R."/>
            <person name="Penin A.A."/>
            <person name="Kondrashov A.S."/>
            <person name="Logacheva M.D."/>
        </authorList>
    </citation>
    <scope>NUCLEOTIDE SEQUENCE [LARGE SCALE GENOMIC DNA]</scope>
</reference>
<keyword evidence="2" id="KW-0325">Glycoprotein</keyword>
<keyword evidence="1" id="KW-0479">Metal-binding</keyword>
<evidence type="ECO:0000313" key="5">
    <source>
        <dbReference type="EMBL" id="EPS60540.1"/>
    </source>
</evidence>
<evidence type="ECO:0000256" key="2">
    <source>
        <dbReference type="ARBA" id="ARBA00023180"/>
    </source>
</evidence>
<dbReference type="Pfam" id="PF02298">
    <property type="entry name" value="Cu_bind_like"/>
    <property type="match status" value="1"/>
</dbReference>
<dbReference type="PANTHER" id="PTHR33021:SF70">
    <property type="entry name" value="PHYTOCYANIN DOMAIN-CONTAINING PROTEIN"/>
    <property type="match status" value="1"/>
</dbReference>
<name>S8C184_9LAMI</name>
<evidence type="ECO:0000256" key="1">
    <source>
        <dbReference type="ARBA" id="ARBA00022723"/>
    </source>
</evidence>
<gene>
    <name evidence="5" type="ORF">M569_14263</name>
</gene>
<comment type="caution">
    <text evidence="5">The sequence shown here is derived from an EMBL/GenBank/DDBJ whole genome shotgun (WGS) entry which is preliminary data.</text>
</comment>
<dbReference type="OrthoDB" id="581242at2759"/>
<dbReference type="InterPro" id="IPR003245">
    <property type="entry name" value="Phytocyanin_dom"/>
</dbReference>
<keyword evidence="3" id="KW-0732">Signal</keyword>
<dbReference type="EMBL" id="AUSU01007491">
    <property type="protein sequence ID" value="EPS60540.1"/>
    <property type="molecule type" value="Genomic_DNA"/>
</dbReference>
<feature type="domain" description="Phytocyanin" evidence="4">
    <location>
        <begin position="22"/>
        <end position="119"/>
    </location>
</feature>
<dbReference type="PANTHER" id="PTHR33021">
    <property type="entry name" value="BLUE COPPER PROTEIN"/>
    <property type="match status" value="1"/>
</dbReference>
<dbReference type="AlphaFoldDB" id="S8C184"/>
<proteinExistence type="predicted"/>
<feature type="signal peptide" evidence="3">
    <location>
        <begin position="1"/>
        <end position="21"/>
    </location>
</feature>
<evidence type="ECO:0000259" key="4">
    <source>
        <dbReference type="PROSITE" id="PS51485"/>
    </source>
</evidence>
<keyword evidence="6" id="KW-1185">Reference proteome</keyword>
<dbReference type="PROSITE" id="PS51485">
    <property type="entry name" value="PHYTOCYANIN"/>
    <property type="match status" value="1"/>
</dbReference>
<evidence type="ECO:0000313" key="6">
    <source>
        <dbReference type="Proteomes" id="UP000015453"/>
    </source>
</evidence>
<organism evidence="5 6">
    <name type="scientific">Genlisea aurea</name>
    <dbReference type="NCBI Taxonomy" id="192259"/>
    <lineage>
        <taxon>Eukaryota</taxon>
        <taxon>Viridiplantae</taxon>
        <taxon>Streptophyta</taxon>
        <taxon>Embryophyta</taxon>
        <taxon>Tracheophyta</taxon>
        <taxon>Spermatophyta</taxon>
        <taxon>Magnoliopsida</taxon>
        <taxon>eudicotyledons</taxon>
        <taxon>Gunneridae</taxon>
        <taxon>Pentapetalae</taxon>
        <taxon>asterids</taxon>
        <taxon>lamiids</taxon>
        <taxon>Lamiales</taxon>
        <taxon>Lentibulariaceae</taxon>
        <taxon>Genlisea</taxon>
    </lineage>
</organism>
<dbReference type="GO" id="GO:0009055">
    <property type="term" value="F:electron transfer activity"/>
    <property type="evidence" value="ECO:0007669"/>
    <property type="project" value="InterPro"/>
</dbReference>
<dbReference type="InterPro" id="IPR039391">
    <property type="entry name" value="Phytocyanin-like"/>
</dbReference>
<evidence type="ECO:0000256" key="3">
    <source>
        <dbReference type="SAM" id="SignalP"/>
    </source>
</evidence>
<dbReference type="Proteomes" id="UP000015453">
    <property type="component" value="Unassembled WGS sequence"/>
</dbReference>
<dbReference type="CDD" id="cd04216">
    <property type="entry name" value="Phytocyanin"/>
    <property type="match status" value="1"/>
</dbReference>